<keyword evidence="4 7" id="KW-0694">RNA-binding</keyword>
<dbReference type="Gene3D" id="3.40.50.1470">
    <property type="entry name" value="Peptidyl-tRNA hydrolase"/>
    <property type="match status" value="1"/>
</dbReference>
<keyword evidence="11" id="KW-1185">Reference proteome</keyword>
<dbReference type="InterPro" id="IPR036416">
    <property type="entry name" value="Pept_tRNA_hydro_sf"/>
</dbReference>
<dbReference type="EMBL" id="CP080507">
    <property type="protein sequence ID" value="QYM78356.1"/>
    <property type="molecule type" value="Genomic_DNA"/>
</dbReference>
<evidence type="ECO:0000313" key="10">
    <source>
        <dbReference type="EMBL" id="QYM78356.1"/>
    </source>
</evidence>
<dbReference type="Pfam" id="PF01195">
    <property type="entry name" value="Pept_tRNA_hydro"/>
    <property type="match status" value="1"/>
</dbReference>
<dbReference type="RefSeq" id="WP_220161460.1">
    <property type="nucleotide sequence ID" value="NZ_CP080507.1"/>
</dbReference>
<dbReference type="EC" id="3.1.1.29" evidence="1 7"/>
<evidence type="ECO:0000313" key="11">
    <source>
        <dbReference type="Proteomes" id="UP000825051"/>
    </source>
</evidence>
<comment type="function">
    <text evidence="7">Hydrolyzes ribosome-free peptidyl-tRNAs (with 1 or more amino acids incorporated), which drop off the ribosome during protein synthesis, or as a result of ribosome stalling.</text>
</comment>
<feature type="binding site" evidence="7">
    <location>
        <position position="16"/>
    </location>
    <ligand>
        <name>tRNA</name>
        <dbReference type="ChEBI" id="CHEBI:17843"/>
    </ligand>
</feature>
<comment type="subunit">
    <text evidence="7">Monomer.</text>
</comment>
<evidence type="ECO:0000256" key="6">
    <source>
        <dbReference type="ARBA" id="ARBA00050038"/>
    </source>
</evidence>
<keyword evidence="3 7" id="KW-0378">Hydrolase</keyword>
<evidence type="ECO:0000256" key="1">
    <source>
        <dbReference type="ARBA" id="ARBA00013260"/>
    </source>
</evidence>
<evidence type="ECO:0000256" key="3">
    <source>
        <dbReference type="ARBA" id="ARBA00022801"/>
    </source>
</evidence>
<dbReference type="GO" id="GO:0072344">
    <property type="term" value="P:rescue of stalled ribosome"/>
    <property type="evidence" value="ECO:0007669"/>
    <property type="project" value="UniProtKB-UniRule"/>
</dbReference>
<keyword evidence="2 7" id="KW-0820">tRNA-binding</keyword>
<evidence type="ECO:0000256" key="2">
    <source>
        <dbReference type="ARBA" id="ARBA00022555"/>
    </source>
</evidence>
<dbReference type="NCBIfam" id="TIGR00447">
    <property type="entry name" value="pth"/>
    <property type="match status" value="1"/>
</dbReference>
<feature type="binding site" evidence="7">
    <location>
        <position position="65"/>
    </location>
    <ligand>
        <name>tRNA</name>
        <dbReference type="ChEBI" id="CHEBI:17843"/>
    </ligand>
</feature>
<dbReference type="Proteomes" id="UP000825051">
    <property type="component" value="Chromosome"/>
</dbReference>
<dbReference type="GO" id="GO:0005737">
    <property type="term" value="C:cytoplasm"/>
    <property type="evidence" value="ECO:0007669"/>
    <property type="project" value="UniProtKB-SubCell"/>
</dbReference>
<feature type="site" description="Discriminates between blocked and unblocked aminoacyl-tRNA" evidence="7">
    <location>
        <position position="11"/>
    </location>
</feature>
<dbReference type="GO" id="GO:0004045">
    <property type="term" value="F:peptidyl-tRNA hydrolase activity"/>
    <property type="evidence" value="ECO:0007669"/>
    <property type="project" value="UniProtKB-UniRule"/>
</dbReference>
<feature type="binding site" evidence="7">
    <location>
        <position position="67"/>
    </location>
    <ligand>
        <name>tRNA</name>
        <dbReference type="ChEBI" id="CHEBI:17843"/>
    </ligand>
</feature>
<evidence type="ECO:0000256" key="7">
    <source>
        <dbReference type="HAMAP-Rule" id="MF_00083"/>
    </source>
</evidence>
<feature type="binding site" evidence="7">
    <location>
        <position position="113"/>
    </location>
    <ligand>
        <name>tRNA</name>
        <dbReference type="ChEBI" id="CHEBI:17843"/>
    </ligand>
</feature>
<evidence type="ECO:0000256" key="5">
    <source>
        <dbReference type="ARBA" id="ARBA00038063"/>
    </source>
</evidence>
<name>A0A8F9XKM6_9BACT</name>
<evidence type="ECO:0000256" key="8">
    <source>
        <dbReference type="RuleBase" id="RU000673"/>
    </source>
</evidence>
<dbReference type="KEGG" id="ole:K0B96_13760"/>
<keyword evidence="7" id="KW-0963">Cytoplasm</keyword>
<feature type="site" description="Stabilizes the basic form of H active site to accept a proton" evidence="7">
    <location>
        <position position="92"/>
    </location>
</feature>
<dbReference type="InterPro" id="IPR001328">
    <property type="entry name" value="Pept_tRNA_hydro"/>
</dbReference>
<dbReference type="PROSITE" id="PS01195">
    <property type="entry name" value="PEPT_TRNA_HYDROL_1"/>
    <property type="match status" value="1"/>
</dbReference>
<evidence type="ECO:0000256" key="4">
    <source>
        <dbReference type="ARBA" id="ARBA00022884"/>
    </source>
</evidence>
<organism evidence="10 11">
    <name type="scientific">Horticoccus luteus</name>
    <dbReference type="NCBI Taxonomy" id="2862869"/>
    <lineage>
        <taxon>Bacteria</taxon>
        <taxon>Pseudomonadati</taxon>
        <taxon>Verrucomicrobiota</taxon>
        <taxon>Opitutia</taxon>
        <taxon>Opitutales</taxon>
        <taxon>Opitutaceae</taxon>
        <taxon>Horticoccus</taxon>
    </lineage>
</organism>
<accession>A0A8F9XKM6</accession>
<dbReference type="PANTHER" id="PTHR17224">
    <property type="entry name" value="PEPTIDYL-TRNA HYDROLASE"/>
    <property type="match status" value="1"/>
</dbReference>
<dbReference type="PANTHER" id="PTHR17224:SF1">
    <property type="entry name" value="PEPTIDYL-TRNA HYDROLASE"/>
    <property type="match status" value="1"/>
</dbReference>
<dbReference type="InterPro" id="IPR018171">
    <property type="entry name" value="Pept_tRNA_hydro_CS"/>
</dbReference>
<protein>
    <recommendedName>
        <fullName evidence="6 7">Peptidyl-tRNA hydrolase</fullName>
        <shortName evidence="7">Pth</shortName>
        <ecNumber evidence="1 7">3.1.1.29</ecNumber>
    </recommendedName>
</protein>
<dbReference type="SUPFAM" id="SSF53178">
    <property type="entry name" value="Peptidyl-tRNA hydrolase-like"/>
    <property type="match status" value="1"/>
</dbReference>
<dbReference type="GO" id="GO:0006515">
    <property type="term" value="P:protein quality control for misfolded or incompletely synthesized proteins"/>
    <property type="evidence" value="ECO:0007669"/>
    <property type="project" value="UniProtKB-UniRule"/>
</dbReference>
<comment type="similarity">
    <text evidence="5 7 9">Belongs to the PTH family.</text>
</comment>
<comment type="function">
    <text evidence="7">Catalyzes the release of premature peptidyl moieties from peptidyl-tRNA molecules trapped in stalled 50S ribosomal subunits, and thus maintains levels of free tRNAs and 50S ribosomes.</text>
</comment>
<dbReference type="GO" id="GO:0000049">
    <property type="term" value="F:tRNA binding"/>
    <property type="evidence" value="ECO:0007669"/>
    <property type="project" value="UniProtKB-UniRule"/>
</dbReference>
<sequence length="196" mass="21858">MSISLVAALGNPGSAYAATRHNLGWVVLEAYARAQKLVWSSAPRFEAEVTRLPSLRLWLMKPQTFMNESGRAVAALARFHRIPPKEVLVIYDDVGLDVGRIKVSERGSAGGHNGVASLLEHLGDDFIRYRLGIGPKLPKEMDLKDFVLGKFSPDQQLIIDRQFDTYLQGLDLLLSRGVDQAMNHLNRREPHESDQA</sequence>
<dbReference type="CDD" id="cd00462">
    <property type="entry name" value="PTH"/>
    <property type="match status" value="1"/>
</dbReference>
<reference evidence="10" key="1">
    <citation type="submission" date="2021-08" db="EMBL/GenBank/DDBJ databases">
        <title>Genome of a novel bacterium of the phylum Verrucomicrobia, Oleiharenicola sp. KSB-15.</title>
        <authorList>
            <person name="Chung J.-H."/>
            <person name="Ahn J.-H."/>
            <person name="Yoon Y."/>
            <person name="Kim D.-Y."/>
            <person name="An S.-H."/>
            <person name="Park I."/>
            <person name="Yeon J."/>
        </authorList>
    </citation>
    <scope>NUCLEOTIDE SEQUENCE</scope>
    <source>
        <strain evidence="10">KSB-15</strain>
    </source>
</reference>
<feature type="active site" description="Proton acceptor" evidence="7">
    <location>
        <position position="21"/>
    </location>
</feature>
<dbReference type="AlphaFoldDB" id="A0A8F9XKM6"/>
<comment type="catalytic activity">
    <reaction evidence="7 8">
        <text>an N-acyl-L-alpha-aminoacyl-tRNA + H2O = an N-acyl-L-amino acid + a tRNA + H(+)</text>
        <dbReference type="Rhea" id="RHEA:54448"/>
        <dbReference type="Rhea" id="RHEA-COMP:10123"/>
        <dbReference type="Rhea" id="RHEA-COMP:13883"/>
        <dbReference type="ChEBI" id="CHEBI:15377"/>
        <dbReference type="ChEBI" id="CHEBI:15378"/>
        <dbReference type="ChEBI" id="CHEBI:59874"/>
        <dbReference type="ChEBI" id="CHEBI:78442"/>
        <dbReference type="ChEBI" id="CHEBI:138191"/>
        <dbReference type="EC" id="3.1.1.29"/>
    </reaction>
</comment>
<dbReference type="HAMAP" id="MF_00083">
    <property type="entry name" value="Pept_tRNA_hydro_bact"/>
    <property type="match status" value="1"/>
</dbReference>
<comment type="subcellular location">
    <subcellularLocation>
        <location evidence="7">Cytoplasm</location>
    </subcellularLocation>
</comment>
<evidence type="ECO:0000256" key="9">
    <source>
        <dbReference type="RuleBase" id="RU004320"/>
    </source>
</evidence>
<gene>
    <name evidence="7 10" type="primary">pth</name>
    <name evidence="10" type="ORF">K0B96_13760</name>
</gene>
<proteinExistence type="inferred from homology"/>